<evidence type="ECO:0000259" key="7">
    <source>
        <dbReference type="PROSITE" id="PS50110"/>
    </source>
</evidence>
<keyword evidence="5" id="KW-0804">Transcription</keyword>
<evidence type="ECO:0000256" key="1">
    <source>
        <dbReference type="ARBA" id="ARBA00022553"/>
    </source>
</evidence>
<evidence type="ECO:0000313" key="9">
    <source>
        <dbReference type="Proteomes" id="UP000500806"/>
    </source>
</evidence>
<dbReference type="InterPro" id="IPR036388">
    <property type="entry name" value="WH-like_DNA-bd_sf"/>
</dbReference>
<dbReference type="Proteomes" id="UP000500806">
    <property type="component" value="Chromosome"/>
</dbReference>
<keyword evidence="3" id="KW-0805">Transcription regulation</keyword>
<dbReference type="InterPro" id="IPR039420">
    <property type="entry name" value="WalR-like"/>
</dbReference>
<evidence type="ECO:0000256" key="4">
    <source>
        <dbReference type="ARBA" id="ARBA00023125"/>
    </source>
</evidence>
<dbReference type="InterPro" id="IPR016032">
    <property type="entry name" value="Sig_transdc_resp-reg_C-effctor"/>
</dbReference>
<keyword evidence="2" id="KW-0902">Two-component regulatory system</keyword>
<sequence>MDPCLKIAIIEDNDDLRSLLIQDLSIAGYFVKGAESAEQLDEIFAANRFDILIADVNLPGEDGFSIAARYKRLNANLNIVLLTARTSAADKVAGYGAGADLYLTKPVSNIELLAAISSISRRIRAQTAKFELTLSLKNLTLTGIKTIELNKHEVLIIKALSQSFASNLPYYKLLELCDEPVSETSKATLEVRIARLRKKFIEAGVDKSFRALRGEGYQLLVDVQIGL</sequence>
<evidence type="ECO:0000256" key="2">
    <source>
        <dbReference type="ARBA" id="ARBA00023012"/>
    </source>
</evidence>
<feature type="modified residue" description="4-aspartylphosphate" evidence="6">
    <location>
        <position position="55"/>
    </location>
</feature>
<dbReference type="InterPro" id="IPR001789">
    <property type="entry name" value="Sig_transdc_resp-reg_receiver"/>
</dbReference>
<dbReference type="SUPFAM" id="SSF46894">
    <property type="entry name" value="C-terminal effector domain of the bipartite response regulators"/>
    <property type="match status" value="1"/>
</dbReference>
<dbReference type="CDD" id="cd17574">
    <property type="entry name" value="REC_OmpR"/>
    <property type="match status" value="1"/>
</dbReference>
<dbReference type="AlphaFoldDB" id="A0A6M9PRB3"/>
<keyword evidence="9" id="KW-1185">Reference proteome</keyword>
<evidence type="ECO:0000256" key="3">
    <source>
        <dbReference type="ARBA" id="ARBA00023015"/>
    </source>
</evidence>
<dbReference type="GO" id="GO:0000156">
    <property type="term" value="F:phosphorelay response regulator activity"/>
    <property type="evidence" value="ECO:0007669"/>
    <property type="project" value="TreeGrafter"/>
</dbReference>
<dbReference type="InterPro" id="IPR001867">
    <property type="entry name" value="OmpR/PhoB-type_DNA-bd"/>
</dbReference>
<feature type="domain" description="Response regulatory" evidence="7">
    <location>
        <begin position="6"/>
        <end position="120"/>
    </location>
</feature>
<organism evidence="8 9">
    <name type="scientific">Polynucleobacter antarcticus</name>
    <dbReference type="NCBI Taxonomy" id="1743162"/>
    <lineage>
        <taxon>Bacteria</taxon>
        <taxon>Pseudomonadati</taxon>
        <taxon>Pseudomonadota</taxon>
        <taxon>Betaproteobacteria</taxon>
        <taxon>Burkholderiales</taxon>
        <taxon>Burkholderiaceae</taxon>
        <taxon>Polynucleobacter</taxon>
    </lineage>
</organism>
<evidence type="ECO:0000313" key="8">
    <source>
        <dbReference type="EMBL" id="QKM62412.1"/>
    </source>
</evidence>
<dbReference type="InterPro" id="IPR011006">
    <property type="entry name" value="CheY-like_superfamily"/>
</dbReference>
<dbReference type="GO" id="GO:0006355">
    <property type="term" value="P:regulation of DNA-templated transcription"/>
    <property type="evidence" value="ECO:0007669"/>
    <property type="project" value="InterPro"/>
</dbReference>
<accession>A0A6M9PRB3</accession>
<dbReference type="Gene3D" id="3.40.50.2300">
    <property type="match status" value="1"/>
</dbReference>
<keyword evidence="4" id="KW-0238">DNA-binding</keyword>
<dbReference type="RefSeq" id="WP_173942567.1">
    <property type="nucleotide sequence ID" value="NZ_CBCSCD010000001.1"/>
</dbReference>
<dbReference type="EMBL" id="CP028941">
    <property type="protein sequence ID" value="QKM62412.1"/>
    <property type="molecule type" value="Genomic_DNA"/>
</dbReference>
<dbReference type="Pfam" id="PF00486">
    <property type="entry name" value="Trans_reg_C"/>
    <property type="match status" value="1"/>
</dbReference>
<dbReference type="GO" id="GO:0032993">
    <property type="term" value="C:protein-DNA complex"/>
    <property type="evidence" value="ECO:0007669"/>
    <property type="project" value="TreeGrafter"/>
</dbReference>
<proteinExistence type="predicted"/>
<name>A0A6M9PRB3_9BURK</name>
<gene>
    <name evidence="8" type="ORF">DCO16_04665</name>
</gene>
<dbReference type="KEGG" id="pani:DCO16_04665"/>
<dbReference type="Gene3D" id="1.10.10.10">
    <property type="entry name" value="Winged helix-like DNA-binding domain superfamily/Winged helix DNA-binding domain"/>
    <property type="match status" value="1"/>
</dbReference>
<dbReference type="GO" id="GO:0005829">
    <property type="term" value="C:cytosol"/>
    <property type="evidence" value="ECO:0007669"/>
    <property type="project" value="TreeGrafter"/>
</dbReference>
<protein>
    <recommendedName>
        <fullName evidence="7">Response regulatory domain-containing protein</fullName>
    </recommendedName>
</protein>
<dbReference type="SMART" id="SM00448">
    <property type="entry name" value="REC"/>
    <property type="match status" value="1"/>
</dbReference>
<evidence type="ECO:0000256" key="6">
    <source>
        <dbReference type="PROSITE-ProRule" id="PRU00169"/>
    </source>
</evidence>
<dbReference type="PANTHER" id="PTHR48111">
    <property type="entry name" value="REGULATOR OF RPOS"/>
    <property type="match status" value="1"/>
</dbReference>
<dbReference type="PROSITE" id="PS50110">
    <property type="entry name" value="RESPONSE_REGULATORY"/>
    <property type="match status" value="1"/>
</dbReference>
<evidence type="ECO:0000256" key="5">
    <source>
        <dbReference type="ARBA" id="ARBA00023163"/>
    </source>
</evidence>
<dbReference type="PANTHER" id="PTHR48111:SF1">
    <property type="entry name" value="TWO-COMPONENT RESPONSE REGULATOR ORR33"/>
    <property type="match status" value="1"/>
</dbReference>
<dbReference type="GO" id="GO:0000976">
    <property type="term" value="F:transcription cis-regulatory region binding"/>
    <property type="evidence" value="ECO:0007669"/>
    <property type="project" value="TreeGrafter"/>
</dbReference>
<dbReference type="SUPFAM" id="SSF52172">
    <property type="entry name" value="CheY-like"/>
    <property type="match status" value="1"/>
</dbReference>
<reference evidence="8 9" key="1">
    <citation type="submission" date="2018-04" db="EMBL/GenBank/DDBJ databases">
        <title>Polynucleobacter sp. LimPoW16 genome.</title>
        <authorList>
            <person name="Hahn M.W."/>
        </authorList>
    </citation>
    <scope>NUCLEOTIDE SEQUENCE [LARGE SCALE GENOMIC DNA]</scope>
    <source>
        <strain evidence="8 9">LimPoW16</strain>
    </source>
</reference>
<keyword evidence="1 6" id="KW-0597">Phosphoprotein</keyword>
<dbReference type="Pfam" id="PF00072">
    <property type="entry name" value="Response_reg"/>
    <property type="match status" value="1"/>
</dbReference>